<comment type="caution">
    <text evidence="2">The sequence shown here is derived from an EMBL/GenBank/DDBJ whole genome shotgun (WGS) entry which is preliminary data.</text>
</comment>
<keyword evidence="3" id="KW-1185">Reference proteome</keyword>
<gene>
    <name evidence="2" type="ORF">N825_16020</name>
</gene>
<dbReference type="AlphaFoldDB" id="W9H2B5"/>
<accession>W9H2B5</accession>
<sequence length="347" mass="35285">MSFKFIAVAYGMLGATAATGFYMQGGGGGGMGAGGAGHSASPPKVERVAKLELPPKLEPAAPAALPTPAPVAAPAPEMRPVPDAPVTVTASVMPLTAPPTPPPPPPEVIREEAPVPVTMAADPVPAPTPVANTGFARGYVQITDAMTVNPWTGAWLTSDDRSMGYLTGPATVPSTPVPAPVMVAEAEKAPVEPPPVEPPSAKEEAPVVVAQASAAPESAVPPVAVPVTVSRVAPAKSETAPATVPVARASVIDQTAHAGHKAASGPYMAHLASYRDEPHALAGWKTIQKAHRDLLINRSPVTVTAEIPGQGTFVRLMTDGFTQLAEVSEFCGGLKAAGLYCTPMKGK</sequence>
<evidence type="ECO:0000313" key="2">
    <source>
        <dbReference type="EMBL" id="EWY37908.1"/>
    </source>
</evidence>
<dbReference type="PATRIC" id="fig|1385369.3.peg.5058"/>
<name>W9H2B5_9PROT</name>
<evidence type="ECO:0000256" key="1">
    <source>
        <dbReference type="SAM" id="SignalP"/>
    </source>
</evidence>
<dbReference type="Proteomes" id="UP000019486">
    <property type="component" value="Unassembled WGS sequence"/>
</dbReference>
<evidence type="ECO:0000313" key="3">
    <source>
        <dbReference type="Proteomes" id="UP000019486"/>
    </source>
</evidence>
<evidence type="ECO:0008006" key="4">
    <source>
        <dbReference type="Google" id="ProtNLM"/>
    </source>
</evidence>
<protein>
    <recommendedName>
        <fullName evidence="4">SPOR domain-containing protein</fullName>
    </recommendedName>
</protein>
<reference evidence="2 3" key="1">
    <citation type="submission" date="2013-08" db="EMBL/GenBank/DDBJ databases">
        <title>The genome sequence of Skermanella stibiiresistens.</title>
        <authorList>
            <person name="Zhu W."/>
            <person name="Wang G."/>
        </authorList>
    </citation>
    <scope>NUCLEOTIDE SEQUENCE [LARGE SCALE GENOMIC DNA]</scope>
    <source>
        <strain evidence="2 3">SB22</strain>
    </source>
</reference>
<dbReference type="EMBL" id="AVFL01000022">
    <property type="protein sequence ID" value="EWY37908.1"/>
    <property type="molecule type" value="Genomic_DNA"/>
</dbReference>
<proteinExistence type="predicted"/>
<dbReference type="RefSeq" id="WP_157619523.1">
    <property type="nucleotide sequence ID" value="NZ_AVFL01000022.1"/>
</dbReference>
<dbReference type="OrthoDB" id="7338235at2"/>
<keyword evidence="1" id="KW-0732">Signal</keyword>
<dbReference type="PRINTS" id="PR01217">
    <property type="entry name" value="PRICHEXTENSN"/>
</dbReference>
<dbReference type="STRING" id="1385369.N825_16020"/>
<feature type="signal peptide" evidence="1">
    <location>
        <begin position="1"/>
        <end position="17"/>
    </location>
</feature>
<feature type="chain" id="PRO_5004920755" description="SPOR domain-containing protein" evidence="1">
    <location>
        <begin position="18"/>
        <end position="347"/>
    </location>
</feature>
<organism evidence="2 3">
    <name type="scientific">Skermanella stibiiresistens SB22</name>
    <dbReference type="NCBI Taxonomy" id="1385369"/>
    <lineage>
        <taxon>Bacteria</taxon>
        <taxon>Pseudomonadati</taxon>
        <taxon>Pseudomonadota</taxon>
        <taxon>Alphaproteobacteria</taxon>
        <taxon>Rhodospirillales</taxon>
        <taxon>Azospirillaceae</taxon>
        <taxon>Skermanella</taxon>
    </lineage>
</organism>